<protein>
    <recommendedName>
        <fullName evidence="4">Imelysin-like domain-containing protein</fullName>
    </recommendedName>
</protein>
<keyword evidence="3" id="KW-1185">Reference proteome</keyword>
<evidence type="ECO:0000313" key="3">
    <source>
        <dbReference type="Proteomes" id="UP001358324"/>
    </source>
</evidence>
<dbReference type="EMBL" id="JAZHBM010000001">
    <property type="protein sequence ID" value="MEF3080628.1"/>
    <property type="molecule type" value="Genomic_DNA"/>
</dbReference>
<feature type="signal peptide" evidence="1">
    <location>
        <begin position="1"/>
        <end position="28"/>
    </location>
</feature>
<reference evidence="2 3" key="1">
    <citation type="submission" date="2024-01" db="EMBL/GenBank/DDBJ databases">
        <title>Novel species of the genus Luteimonas isolated from rivers.</title>
        <authorList>
            <person name="Lu H."/>
        </authorList>
    </citation>
    <scope>NUCLEOTIDE SEQUENCE [LARGE SCALE GENOMIC DNA]</scope>
    <source>
        <strain evidence="2 3">SMYT11W</strain>
    </source>
</reference>
<dbReference type="RefSeq" id="WP_332076394.1">
    <property type="nucleotide sequence ID" value="NZ_JAZHBM010000001.1"/>
</dbReference>
<gene>
    <name evidence="2" type="ORF">V3391_00155</name>
</gene>
<name>A0ABU7W9T9_9GAMM</name>
<evidence type="ECO:0000256" key="1">
    <source>
        <dbReference type="SAM" id="SignalP"/>
    </source>
</evidence>
<evidence type="ECO:0000313" key="2">
    <source>
        <dbReference type="EMBL" id="MEF3080628.1"/>
    </source>
</evidence>
<keyword evidence="1" id="KW-0732">Signal</keyword>
<feature type="chain" id="PRO_5046002025" description="Imelysin-like domain-containing protein" evidence="1">
    <location>
        <begin position="29"/>
        <end position="185"/>
    </location>
</feature>
<comment type="caution">
    <text evidence="2">The sequence shown here is derived from an EMBL/GenBank/DDBJ whole genome shotgun (WGS) entry which is preliminary data.</text>
</comment>
<proteinExistence type="predicted"/>
<evidence type="ECO:0008006" key="4">
    <source>
        <dbReference type="Google" id="ProtNLM"/>
    </source>
</evidence>
<accession>A0ABU7W9T9</accession>
<dbReference type="Proteomes" id="UP001358324">
    <property type="component" value="Unassembled WGS sequence"/>
</dbReference>
<organism evidence="2 3">
    <name type="scientific">Luteimonas flava</name>
    <dbReference type="NCBI Taxonomy" id="3115822"/>
    <lineage>
        <taxon>Bacteria</taxon>
        <taxon>Pseudomonadati</taxon>
        <taxon>Pseudomonadota</taxon>
        <taxon>Gammaproteobacteria</taxon>
        <taxon>Lysobacterales</taxon>
        <taxon>Lysobacteraceae</taxon>
        <taxon>Luteimonas</taxon>
    </lineage>
</organism>
<sequence length="185" mass="19597">MALSSLKTRHPALALGLVLLTNSPHARADDRLIEPTFAAVQTLAAAYFARSSLVDACGALPAPVGTDAQRAYAAWAARNDGVIQLALRWMTRFEALLDAHGIAGSRREFVEGRNAMIIDEAHVFRDRYFPDGVADVAMCTAAAARIDARALDLDARTESGRVLTSHEAAVAAAMLAAAAAEVPDD</sequence>